<proteinExistence type="predicted"/>
<organism evidence="1 2">
    <name type="scientific">Metaplanococcus flavidus</name>
    <dbReference type="NCBI Taxonomy" id="569883"/>
    <lineage>
        <taxon>Bacteria</taxon>
        <taxon>Bacillati</taxon>
        <taxon>Bacillota</taxon>
        <taxon>Bacilli</taxon>
        <taxon>Bacillales</taxon>
        <taxon>Caryophanaceae</taxon>
        <taxon>Metaplanococcus</taxon>
    </lineage>
</organism>
<reference evidence="2" key="1">
    <citation type="journal article" date="2019" name="Int. J. Syst. Evol. Microbiol.">
        <title>The Global Catalogue of Microorganisms (GCM) 10K type strain sequencing project: providing services to taxonomists for standard genome sequencing and annotation.</title>
        <authorList>
            <consortium name="The Broad Institute Genomics Platform"/>
            <consortium name="The Broad Institute Genome Sequencing Center for Infectious Disease"/>
            <person name="Wu L."/>
            <person name="Ma J."/>
        </authorList>
    </citation>
    <scope>NUCLEOTIDE SEQUENCE [LARGE SCALE GENOMIC DNA]</scope>
    <source>
        <strain evidence="2">CCUG 56756</strain>
    </source>
</reference>
<protein>
    <submittedName>
        <fullName evidence="1">Uncharacterized protein</fullName>
    </submittedName>
</protein>
<name>A0ABW3LE88_9BACL</name>
<evidence type="ECO:0000313" key="1">
    <source>
        <dbReference type="EMBL" id="MFD1032923.1"/>
    </source>
</evidence>
<comment type="caution">
    <text evidence="1">The sequence shown here is derived from an EMBL/GenBank/DDBJ whole genome shotgun (WGS) entry which is preliminary data.</text>
</comment>
<keyword evidence="2" id="KW-1185">Reference proteome</keyword>
<dbReference type="Proteomes" id="UP001597109">
    <property type="component" value="Unassembled WGS sequence"/>
</dbReference>
<gene>
    <name evidence="1" type="ORF">ACFQ1X_15955</name>
</gene>
<accession>A0ABW3LE88</accession>
<dbReference type="EMBL" id="JBHTKI010000049">
    <property type="protein sequence ID" value="MFD1032923.1"/>
    <property type="molecule type" value="Genomic_DNA"/>
</dbReference>
<sequence length="54" mass="6129">MYKEVVSNIPHPDEAIMQVVPNKAVDSILMKNFSFKVAQFLVTQVVQFSVAVYK</sequence>
<evidence type="ECO:0000313" key="2">
    <source>
        <dbReference type="Proteomes" id="UP001597109"/>
    </source>
</evidence>